<gene>
    <name evidence="2" type="ORF">PCOR1329_LOCUS63717</name>
</gene>
<reference evidence="2" key="1">
    <citation type="submission" date="2023-10" db="EMBL/GenBank/DDBJ databases">
        <authorList>
            <person name="Chen Y."/>
            <person name="Shah S."/>
            <person name="Dougan E. K."/>
            <person name="Thang M."/>
            <person name="Chan C."/>
        </authorList>
    </citation>
    <scope>NUCLEOTIDE SEQUENCE [LARGE SCALE GENOMIC DNA]</scope>
</reference>
<dbReference type="EMBL" id="CAUYUJ010018098">
    <property type="protein sequence ID" value="CAK0880626.1"/>
    <property type="molecule type" value="Genomic_DNA"/>
</dbReference>
<evidence type="ECO:0000313" key="3">
    <source>
        <dbReference type="Proteomes" id="UP001189429"/>
    </source>
</evidence>
<feature type="region of interest" description="Disordered" evidence="1">
    <location>
        <begin position="1"/>
        <end position="27"/>
    </location>
</feature>
<name>A0ABN9W3I0_9DINO</name>
<feature type="compositionally biased region" description="Low complexity" evidence="1">
    <location>
        <begin position="1"/>
        <end position="20"/>
    </location>
</feature>
<organism evidence="2 3">
    <name type="scientific">Prorocentrum cordatum</name>
    <dbReference type="NCBI Taxonomy" id="2364126"/>
    <lineage>
        <taxon>Eukaryota</taxon>
        <taxon>Sar</taxon>
        <taxon>Alveolata</taxon>
        <taxon>Dinophyceae</taxon>
        <taxon>Prorocentrales</taxon>
        <taxon>Prorocentraceae</taxon>
        <taxon>Prorocentrum</taxon>
    </lineage>
</organism>
<protein>
    <submittedName>
        <fullName evidence="2">Uncharacterized protein</fullName>
    </submittedName>
</protein>
<evidence type="ECO:0000313" key="2">
    <source>
        <dbReference type="EMBL" id="CAK0880626.1"/>
    </source>
</evidence>
<comment type="caution">
    <text evidence="2">The sequence shown here is derived from an EMBL/GenBank/DDBJ whole genome shotgun (WGS) entry which is preliminary data.</text>
</comment>
<dbReference type="Proteomes" id="UP001189429">
    <property type="component" value="Unassembled WGS sequence"/>
</dbReference>
<keyword evidence="3" id="KW-1185">Reference proteome</keyword>
<evidence type="ECO:0000256" key="1">
    <source>
        <dbReference type="SAM" id="MobiDB-lite"/>
    </source>
</evidence>
<accession>A0ABN9W3I0</accession>
<proteinExistence type="predicted"/>
<sequence length="185" mass="18527">MLCRALRAAGPPRPAPRAAGKSAGLPRVEATASLGRLARLAGAGGGRRRRRGPRGLLGGGAARRLQVAGGAGEGGLRGRLGRADRQSRPPRLQGAACGRPRDAGVGGRGGGRARRQEHAAEGAGEAWARDAPKATTCVRAAGHLSLCVAEASGAIESADWASRRGAAPALRLLGGVELFQGSSAG</sequence>
<feature type="non-terminal residue" evidence="2">
    <location>
        <position position="185"/>
    </location>
</feature>
<feature type="compositionally biased region" description="Gly residues" evidence="1">
    <location>
        <begin position="69"/>
        <end position="78"/>
    </location>
</feature>
<feature type="region of interest" description="Disordered" evidence="1">
    <location>
        <begin position="39"/>
        <end position="128"/>
    </location>
</feature>